<sequence>MCLTQPSLYDYSAREQNRLRKLQAQGTREWDTPKDRSETAAPPTGTATSEKSVSRQASAAEPPSPRSPAPRRVSAERKPSTSHPPTPAVPVTPVQVEANPTLAAVNLKSAPESTKSLASTPVAESDLASSSAAVGGVNADQPTVFPQKPAVDLALTRLPKLTESVHARPPAISGPSPAKSPTTIRRPPTDRKAPAYRPPSVRAQAKAKATTSAKPVPDVTVALPSSTPPKSVVEDLAAMIKSDAHINWDEDDDF</sequence>
<feature type="compositionally biased region" description="Basic and acidic residues" evidence="1">
    <location>
        <begin position="28"/>
        <end position="38"/>
    </location>
</feature>
<dbReference type="AlphaFoldDB" id="A0A9W8A5W0"/>
<feature type="region of interest" description="Disordered" evidence="1">
    <location>
        <begin position="107"/>
        <end position="144"/>
    </location>
</feature>
<feature type="compositionally biased region" description="Low complexity" evidence="1">
    <location>
        <begin position="203"/>
        <end position="214"/>
    </location>
</feature>
<evidence type="ECO:0000256" key="1">
    <source>
        <dbReference type="SAM" id="MobiDB-lite"/>
    </source>
</evidence>
<keyword evidence="3" id="KW-1185">Reference proteome</keyword>
<proteinExistence type="predicted"/>
<dbReference type="Proteomes" id="UP001150569">
    <property type="component" value="Unassembled WGS sequence"/>
</dbReference>
<feature type="region of interest" description="Disordered" evidence="1">
    <location>
        <begin position="162"/>
        <end position="230"/>
    </location>
</feature>
<protein>
    <submittedName>
        <fullName evidence="2">Uncharacterized protein</fullName>
    </submittedName>
</protein>
<evidence type="ECO:0000313" key="2">
    <source>
        <dbReference type="EMBL" id="KAJ1919787.1"/>
    </source>
</evidence>
<reference evidence="2" key="1">
    <citation type="submission" date="2022-07" db="EMBL/GenBank/DDBJ databases">
        <title>Phylogenomic reconstructions and comparative analyses of Kickxellomycotina fungi.</title>
        <authorList>
            <person name="Reynolds N.K."/>
            <person name="Stajich J.E."/>
            <person name="Barry K."/>
            <person name="Grigoriev I.V."/>
            <person name="Crous P."/>
            <person name="Smith M.E."/>
        </authorList>
    </citation>
    <scope>NUCLEOTIDE SEQUENCE</scope>
    <source>
        <strain evidence="2">RSA 861</strain>
    </source>
</reference>
<accession>A0A9W8A5W0</accession>
<evidence type="ECO:0000313" key="3">
    <source>
        <dbReference type="Proteomes" id="UP001150569"/>
    </source>
</evidence>
<dbReference type="EMBL" id="JANBPT010000462">
    <property type="protein sequence ID" value="KAJ1919787.1"/>
    <property type="molecule type" value="Genomic_DNA"/>
</dbReference>
<organism evidence="2 3">
    <name type="scientific">Tieghemiomyces parasiticus</name>
    <dbReference type="NCBI Taxonomy" id="78921"/>
    <lineage>
        <taxon>Eukaryota</taxon>
        <taxon>Fungi</taxon>
        <taxon>Fungi incertae sedis</taxon>
        <taxon>Zoopagomycota</taxon>
        <taxon>Kickxellomycotina</taxon>
        <taxon>Dimargaritomycetes</taxon>
        <taxon>Dimargaritales</taxon>
        <taxon>Dimargaritaceae</taxon>
        <taxon>Tieghemiomyces</taxon>
    </lineage>
</organism>
<gene>
    <name evidence="2" type="ORF">IWQ60_007149</name>
</gene>
<feature type="region of interest" description="Disordered" evidence="1">
    <location>
        <begin position="19"/>
        <end position="95"/>
    </location>
</feature>
<comment type="caution">
    <text evidence="2">The sequence shown here is derived from an EMBL/GenBank/DDBJ whole genome shotgun (WGS) entry which is preliminary data.</text>
</comment>
<name>A0A9W8A5W0_9FUNG</name>